<reference evidence="2 3" key="1">
    <citation type="submission" date="2024-09" db="EMBL/GenBank/DDBJ databases">
        <title>Genome sequencing and assembly of Phytophthora oleae, isolate VK10A, causative agent of rot of olive drupes.</title>
        <authorList>
            <person name="Conti Taguali S."/>
            <person name="Riolo M."/>
            <person name="La Spada F."/>
            <person name="Cacciola S.O."/>
            <person name="Dionisio G."/>
        </authorList>
    </citation>
    <scope>NUCLEOTIDE SEQUENCE [LARGE SCALE GENOMIC DNA]</scope>
    <source>
        <strain evidence="2 3">VK10A</strain>
    </source>
</reference>
<dbReference type="Proteomes" id="UP001632037">
    <property type="component" value="Unassembled WGS sequence"/>
</dbReference>
<evidence type="ECO:0000313" key="2">
    <source>
        <dbReference type="EMBL" id="KAL3670874.1"/>
    </source>
</evidence>
<keyword evidence="3" id="KW-1185">Reference proteome</keyword>
<dbReference type="AlphaFoldDB" id="A0ABD3FXD6"/>
<feature type="coiled-coil region" evidence="1">
    <location>
        <begin position="62"/>
        <end position="89"/>
    </location>
</feature>
<comment type="caution">
    <text evidence="2">The sequence shown here is derived from an EMBL/GenBank/DDBJ whole genome shotgun (WGS) entry which is preliminary data.</text>
</comment>
<name>A0ABD3FXD6_9STRA</name>
<dbReference type="PROSITE" id="PS51257">
    <property type="entry name" value="PROKAR_LIPOPROTEIN"/>
    <property type="match status" value="1"/>
</dbReference>
<proteinExistence type="predicted"/>
<evidence type="ECO:0000313" key="3">
    <source>
        <dbReference type="Proteomes" id="UP001632037"/>
    </source>
</evidence>
<sequence length="195" mass="22631">MTERSTPKTEQWGGPSFSLACTMVPFHSTNLSSSLHLHLPSTEEIEKQAKSRKLPANTNRARDEVQYELAFLQGKVAELEQQLKKLHLHNSNMTPRRDLSMPAVPTQLVQVLRVWKEISTRQRRRRDEAQRENARLRRVVERKKKLATGLSTLLRKQLTQEGVLRLAEEKQNTTERRTTCVLDFRGDIGEFQDLF</sequence>
<gene>
    <name evidence="2" type="ORF">V7S43_004059</name>
</gene>
<dbReference type="EMBL" id="JBIMZQ010000006">
    <property type="protein sequence ID" value="KAL3670874.1"/>
    <property type="molecule type" value="Genomic_DNA"/>
</dbReference>
<keyword evidence="1" id="KW-0175">Coiled coil</keyword>
<organism evidence="2 3">
    <name type="scientific">Phytophthora oleae</name>
    <dbReference type="NCBI Taxonomy" id="2107226"/>
    <lineage>
        <taxon>Eukaryota</taxon>
        <taxon>Sar</taxon>
        <taxon>Stramenopiles</taxon>
        <taxon>Oomycota</taxon>
        <taxon>Peronosporomycetes</taxon>
        <taxon>Peronosporales</taxon>
        <taxon>Peronosporaceae</taxon>
        <taxon>Phytophthora</taxon>
    </lineage>
</organism>
<feature type="coiled-coil region" evidence="1">
    <location>
        <begin position="119"/>
        <end position="146"/>
    </location>
</feature>
<protein>
    <submittedName>
        <fullName evidence="2">Uncharacterized protein</fullName>
    </submittedName>
</protein>
<evidence type="ECO:0000256" key="1">
    <source>
        <dbReference type="SAM" id="Coils"/>
    </source>
</evidence>
<accession>A0ABD3FXD6</accession>